<feature type="transmembrane region" description="Helical" evidence="9">
    <location>
        <begin position="405"/>
        <end position="424"/>
    </location>
</feature>
<dbReference type="PANTHER" id="PTHR12929">
    <property type="entry name" value="SOLUTE CARRIER FAMILY 52"/>
    <property type="match status" value="1"/>
</dbReference>
<dbReference type="AlphaFoldDB" id="A0AAD9P9Y5"/>
<evidence type="ECO:0000256" key="6">
    <source>
        <dbReference type="ARBA" id="ARBA00022692"/>
    </source>
</evidence>
<keyword evidence="8 9" id="KW-0472">Membrane</keyword>
<feature type="transmembrane region" description="Helical" evidence="9">
    <location>
        <begin position="177"/>
        <end position="199"/>
    </location>
</feature>
<keyword evidence="7 9" id="KW-1133">Transmembrane helix</keyword>
<comment type="caution">
    <text evidence="11">The sequence shown here is derived from an EMBL/GenBank/DDBJ whole genome shotgun (WGS) entry which is preliminary data.</text>
</comment>
<dbReference type="PANTHER" id="PTHR12929:SF10">
    <property type="entry name" value="RIBOFLAVIN TRANSPORTER"/>
    <property type="match status" value="1"/>
</dbReference>
<evidence type="ECO:0000256" key="10">
    <source>
        <dbReference type="SAM" id="MobiDB-lite"/>
    </source>
</evidence>
<evidence type="ECO:0000256" key="8">
    <source>
        <dbReference type="ARBA" id="ARBA00023136"/>
    </source>
</evidence>
<protein>
    <recommendedName>
        <fullName evidence="9">Riboflavin transporter</fullName>
    </recommendedName>
</protein>
<comment type="catalytic activity">
    <reaction evidence="1 9">
        <text>riboflavin(in) = riboflavin(out)</text>
        <dbReference type="Rhea" id="RHEA:35015"/>
        <dbReference type="ChEBI" id="CHEBI:57986"/>
    </reaction>
</comment>
<name>A0AAD9P9Y5_RIDPI</name>
<dbReference type="GO" id="GO:0005886">
    <property type="term" value="C:plasma membrane"/>
    <property type="evidence" value="ECO:0007669"/>
    <property type="project" value="UniProtKB-SubCell"/>
</dbReference>
<dbReference type="Proteomes" id="UP001209878">
    <property type="component" value="Unassembled WGS sequence"/>
</dbReference>
<dbReference type="InterPro" id="IPR009357">
    <property type="entry name" value="Riboflavin_transptr"/>
</dbReference>
<dbReference type="Pfam" id="PF06237">
    <property type="entry name" value="SLC52_ribofla_tr"/>
    <property type="match status" value="1"/>
</dbReference>
<evidence type="ECO:0000256" key="2">
    <source>
        <dbReference type="ARBA" id="ARBA00004651"/>
    </source>
</evidence>
<feature type="transmembrane region" description="Helical" evidence="9">
    <location>
        <begin position="339"/>
        <end position="360"/>
    </location>
</feature>
<keyword evidence="12" id="KW-1185">Reference proteome</keyword>
<dbReference type="EMBL" id="JAODUO010000065">
    <property type="protein sequence ID" value="KAK2190895.1"/>
    <property type="molecule type" value="Genomic_DNA"/>
</dbReference>
<evidence type="ECO:0000256" key="9">
    <source>
        <dbReference type="RuleBase" id="RU368035"/>
    </source>
</evidence>
<evidence type="ECO:0000256" key="4">
    <source>
        <dbReference type="ARBA" id="ARBA00022448"/>
    </source>
</evidence>
<feature type="transmembrane region" description="Helical" evidence="9">
    <location>
        <begin position="39"/>
        <end position="58"/>
    </location>
</feature>
<feature type="transmembrane region" description="Helical" evidence="9">
    <location>
        <begin position="372"/>
        <end position="393"/>
    </location>
</feature>
<reference evidence="11" key="1">
    <citation type="journal article" date="2023" name="Mol. Biol. Evol.">
        <title>Third-Generation Sequencing Reveals the Adaptive Role of the Epigenome in Three Deep-Sea Polychaetes.</title>
        <authorList>
            <person name="Perez M."/>
            <person name="Aroh O."/>
            <person name="Sun Y."/>
            <person name="Lan Y."/>
            <person name="Juniper S.K."/>
            <person name="Young C.R."/>
            <person name="Angers B."/>
            <person name="Qian P.Y."/>
        </authorList>
    </citation>
    <scope>NUCLEOTIDE SEQUENCE</scope>
    <source>
        <strain evidence="11">R07B-5</strain>
    </source>
</reference>
<evidence type="ECO:0000256" key="5">
    <source>
        <dbReference type="ARBA" id="ARBA00022475"/>
    </source>
</evidence>
<feature type="transmembrane region" description="Helical" evidence="9">
    <location>
        <begin position="143"/>
        <end position="165"/>
    </location>
</feature>
<feature type="compositionally biased region" description="Basic and acidic residues" evidence="10">
    <location>
        <begin position="284"/>
        <end position="297"/>
    </location>
</feature>
<organism evidence="11 12">
    <name type="scientific">Ridgeia piscesae</name>
    <name type="common">Tubeworm</name>
    <dbReference type="NCBI Taxonomy" id="27915"/>
    <lineage>
        <taxon>Eukaryota</taxon>
        <taxon>Metazoa</taxon>
        <taxon>Spiralia</taxon>
        <taxon>Lophotrochozoa</taxon>
        <taxon>Annelida</taxon>
        <taxon>Polychaeta</taxon>
        <taxon>Sedentaria</taxon>
        <taxon>Canalipalpata</taxon>
        <taxon>Sabellida</taxon>
        <taxon>Siboglinidae</taxon>
        <taxon>Ridgeia</taxon>
    </lineage>
</organism>
<feature type="transmembrane region" description="Helical" evidence="9">
    <location>
        <begin position="228"/>
        <end position="252"/>
    </location>
</feature>
<evidence type="ECO:0000256" key="7">
    <source>
        <dbReference type="ARBA" id="ARBA00022989"/>
    </source>
</evidence>
<comment type="similarity">
    <text evidence="3 9">Belongs to the riboflavin transporter family.</text>
</comment>
<keyword evidence="4 9" id="KW-0813">Transport</keyword>
<feature type="transmembrane region" description="Helical" evidence="9">
    <location>
        <begin position="78"/>
        <end position="99"/>
    </location>
</feature>
<dbReference type="GO" id="GO:0032217">
    <property type="term" value="F:riboflavin transmembrane transporter activity"/>
    <property type="evidence" value="ECO:0007669"/>
    <property type="project" value="UniProtKB-UniRule"/>
</dbReference>
<comment type="subcellular location">
    <subcellularLocation>
        <location evidence="2 9">Cell membrane</location>
        <topology evidence="2 9">Multi-pass membrane protein</topology>
    </subcellularLocation>
</comment>
<gene>
    <name evidence="11" type="ORF">NP493_65g03029</name>
</gene>
<evidence type="ECO:0000256" key="3">
    <source>
        <dbReference type="ARBA" id="ARBA00006366"/>
    </source>
</evidence>
<feature type="transmembrane region" description="Helical" evidence="9">
    <location>
        <begin position="436"/>
        <end position="456"/>
    </location>
</feature>
<keyword evidence="5 9" id="KW-1003">Cell membrane</keyword>
<sequence length="505" mass="53713">MSGSLSLMYDVVSDELSETSPLSPTPVDAMAELEETARLSPVTYLLVCCFAVSSWVAVQGLWVELPLLVQELPEGWALPSYLVIIIQVANIGPIVYGVAKSRLRRRLSESAAVGAIIAVGAGACLLLAFFWRRTTVVSGQSHSVALIALTGILALVDCTSSVVYLPFMAAFPSRYITAFYIGEGLSGLVPGLVGIAQGVGDSPKCVNKTAGDGDYSLAELVPVNPEPLFSVAAFFVVLFVIMCFSGIAFAGLTKLPRCRLEMTKTRLHKNALYRCEEAPNAGSRTEDTNDAPRHEGVFPETVGHTGELDNSEVIVYSDRRDDGHGFSFDAPMSLSLPQLVWILALTAWINAVTNGLLPSLQSYACLPYGHRAFNLAVKLSTIANPAACFLCYFRQLGSVTSIGSATLVASVISTYLVYLAAVSPTPPLQAVWTGQALVVTGVVVETAIFSYVKVNIASYLSERGGSSALFWCGATTQLGSFIGAAISFVLVEVLALFHSSPPCPT</sequence>
<evidence type="ECO:0000313" key="11">
    <source>
        <dbReference type="EMBL" id="KAK2190895.1"/>
    </source>
</evidence>
<evidence type="ECO:0000313" key="12">
    <source>
        <dbReference type="Proteomes" id="UP001209878"/>
    </source>
</evidence>
<feature type="transmembrane region" description="Helical" evidence="9">
    <location>
        <begin position="468"/>
        <end position="491"/>
    </location>
</feature>
<feature type="transmembrane region" description="Helical" evidence="9">
    <location>
        <begin position="111"/>
        <end position="131"/>
    </location>
</feature>
<keyword evidence="6 9" id="KW-0812">Transmembrane</keyword>
<accession>A0AAD9P9Y5</accession>
<feature type="region of interest" description="Disordered" evidence="10">
    <location>
        <begin position="279"/>
        <end position="302"/>
    </location>
</feature>
<evidence type="ECO:0000256" key="1">
    <source>
        <dbReference type="ARBA" id="ARBA00000215"/>
    </source>
</evidence>
<comment type="function">
    <text evidence="9">Plasma membrane transporter mediating the uptake by cells of the water soluble vitamin B2/riboflavin that plays a key role in biochemical oxidation-reduction reactions of the carbohydrate, lipid, and amino acid metabolism.</text>
</comment>
<proteinExistence type="inferred from homology"/>